<gene>
    <name evidence="1" type="ORF">MPNT_10174</name>
</gene>
<proteinExistence type="predicted"/>
<comment type="caution">
    <text evidence="1">The sequence shown here is derived from an EMBL/GenBank/DDBJ whole genome shotgun (WGS) entry which is preliminary data.</text>
</comment>
<keyword evidence="2" id="KW-1185">Reference proteome</keyword>
<accession>A0A8J2BFQ8</accession>
<organism evidence="1 2">
    <name type="scientific">Candidatus Methylacidithermus pantelleriae</name>
    <dbReference type="NCBI Taxonomy" id="2744239"/>
    <lineage>
        <taxon>Bacteria</taxon>
        <taxon>Pseudomonadati</taxon>
        <taxon>Verrucomicrobiota</taxon>
        <taxon>Methylacidiphilae</taxon>
        <taxon>Methylacidiphilales</taxon>
        <taxon>Methylacidiphilaceae</taxon>
        <taxon>Candidatus Methylacidithermus</taxon>
    </lineage>
</organism>
<dbReference type="AlphaFoldDB" id="A0A8J2BFQ8"/>
<dbReference type="EMBL" id="CAJNOB010000001">
    <property type="protein sequence ID" value="CAF0689292.1"/>
    <property type="molecule type" value="Genomic_DNA"/>
</dbReference>
<protein>
    <submittedName>
        <fullName evidence="1">Uncharacterized protein</fullName>
    </submittedName>
</protein>
<dbReference type="Proteomes" id="UP000663859">
    <property type="component" value="Unassembled WGS sequence"/>
</dbReference>
<reference evidence="1" key="1">
    <citation type="submission" date="2021-02" db="EMBL/GenBank/DDBJ databases">
        <authorList>
            <person name="Cremers G."/>
            <person name="Picone N."/>
        </authorList>
    </citation>
    <scope>NUCLEOTIDE SEQUENCE</scope>
    <source>
        <strain evidence="1">PQ17</strain>
    </source>
</reference>
<evidence type="ECO:0000313" key="2">
    <source>
        <dbReference type="Proteomes" id="UP000663859"/>
    </source>
</evidence>
<name>A0A8J2BFQ8_9BACT</name>
<sequence length="76" mass="8171">MTASRGLWSRKRATGRYFGLCPGNPDPQVVASPVLGRRPRPSSLTEEGLCGVLGEPPAQVCFRAARSEFRGGKKAK</sequence>
<evidence type="ECO:0000313" key="1">
    <source>
        <dbReference type="EMBL" id="CAF0689292.1"/>
    </source>
</evidence>